<dbReference type="InterPro" id="IPR010697">
    <property type="entry name" value="YspA"/>
</dbReference>
<dbReference type="PANTHER" id="PTHR38440">
    <property type="entry name" value="UPF0398 PROTEIN YPSA"/>
    <property type="match status" value="1"/>
</dbReference>
<reference evidence="1" key="1">
    <citation type="journal article" date="2021" name="Proc. Natl. Acad. Sci. U.S.A.">
        <title>A Catalog of Tens of Thousands of Viruses from Human Metagenomes Reveals Hidden Associations with Chronic Diseases.</title>
        <authorList>
            <person name="Tisza M.J."/>
            <person name="Buck C.B."/>
        </authorList>
    </citation>
    <scope>NUCLEOTIDE SEQUENCE</scope>
    <source>
        <strain evidence="1">CtmTa7</strain>
    </source>
</reference>
<organism evidence="1">
    <name type="scientific">virus sp. ctmTa7</name>
    <dbReference type="NCBI Taxonomy" id="2828255"/>
    <lineage>
        <taxon>Viruses</taxon>
    </lineage>
</organism>
<protein>
    <recommendedName>
        <fullName evidence="2">DUF1273 domain-containing protein</fullName>
    </recommendedName>
</protein>
<name>A0A8S5RB13_9VIRU</name>
<evidence type="ECO:0000313" key="1">
    <source>
        <dbReference type="EMBL" id="DAE28614.1"/>
    </source>
</evidence>
<dbReference type="PANTHER" id="PTHR38440:SF1">
    <property type="entry name" value="UPF0398 PROTEIN SPR0331"/>
    <property type="match status" value="1"/>
</dbReference>
<evidence type="ECO:0008006" key="2">
    <source>
        <dbReference type="Google" id="ProtNLM"/>
    </source>
</evidence>
<dbReference type="SUPFAM" id="SSF102405">
    <property type="entry name" value="MCP/YpsA-like"/>
    <property type="match status" value="1"/>
</dbReference>
<dbReference type="Pfam" id="PF06908">
    <property type="entry name" value="YpsA"/>
    <property type="match status" value="1"/>
</dbReference>
<sequence>MKVALTGHRPERLGMPDNELDDKWNKIRDWIVNNLIQMFQTTLLEDDSLDVYCGMATGSDILFGMSSVFLKIDIVPLKLHCVLPCKNYNSSHKYYNDIKLLADEWIELSEEFYKGCDNVRDQYMVDHCDVLLAIWDGNKSGGVWSTIRKVQKAGKQIIYCPKEIVTGE</sequence>
<dbReference type="Gene3D" id="3.40.50.450">
    <property type="match status" value="1"/>
</dbReference>
<accession>A0A8S5RB13</accession>
<dbReference type="EMBL" id="BK059091">
    <property type="protein sequence ID" value="DAE28614.1"/>
    <property type="molecule type" value="Genomic_DNA"/>
</dbReference>
<proteinExistence type="predicted"/>